<reference evidence="13 14" key="1">
    <citation type="submission" date="2016-10" db="EMBL/GenBank/DDBJ databases">
        <authorList>
            <person name="de Groot N.N."/>
        </authorList>
    </citation>
    <scope>NUCLEOTIDE SEQUENCE [LARGE SCALE GENOMIC DNA]</scope>
    <source>
        <strain evidence="13 14">LMG 27731</strain>
    </source>
</reference>
<dbReference type="InterPro" id="IPR033900">
    <property type="entry name" value="Gram_neg_porin_domain"/>
</dbReference>
<dbReference type="PANTHER" id="PTHR34501:SF9">
    <property type="entry name" value="MAJOR OUTER MEMBRANE PROTEIN P.IA"/>
    <property type="match status" value="1"/>
</dbReference>
<evidence type="ECO:0000256" key="7">
    <source>
        <dbReference type="ARBA" id="ARBA00023065"/>
    </source>
</evidence>
<keyword evidence="9" id="KW-0472">Membrane</keyword>
<evidence type="ECO:0000256" key="10">
    <source>
        <dbReference type="ARBA" id="ARBA00023237"/>
    </source>
</evidence>
<evidence type="ECO:0000256" key="2">
    <source>
        <dbReference type="ARBA" id="ARBA00011233"/>
    </source>
</evidence>
<gene>
    <name evidence="13" type="ORF">SAMN05192563_100986</name>
</gene>
<accession>A0A1I7DA39</accession>
<evidence type="ECO:0000256" key="5">
    <source>
        <dbReference type="ARBA" id="ARBA00022692"/>
    </source>
</evidence>
<feature type="signal peptide" evidence="11">
    <location>
        <begin position="1"/>
        <end position="20"/>
    </location>
</feature>
<dbReference type="RefSeq" id="WP_093635369.1">
    <property type="nucleotide sequence ID" value="NZ_FPBH01000009.1"/>
</dbReference>
<feature type="domain" description="Porin" evidence="12">
    <location>
        <begin position="7"/>
        <end position="347"/>
    </location>
</feature>
<evidence type="ECO:0000256" key="11">
    <source>
        <dbReference type="SAM" id="SignalP"/>
    </source>
</evidence>
<keyword evidence="3" id="KW-0813">Transport</keyword>
<dbReference type="Gene3D" id="2.40.160.10">
    <property type="entry name" value="Porin"/>
    <property type="match status" value="1"/>
</dbReference>
<evidence type="ECO:0000256" key="4">
    <source>
        <dbReference type="ARBA" id="ARBA00022452"/>
    </source>
</evidence>
<evidence type="ECO:0000256" key="3">
    <source>
        <dbReference type="ARBA" id="ARBA00022448"/>
    </source>
</evidence>
<dbReference type="GO" id="GO:0009279">
    <property type="term" value="C:cell outer membrane"/>
    <property type="evidence" value="ECO:0007669"/>
    <property type="project" value="UniProtKB-SubCell"/>
</dbReference>
<comment type="subunit">
    <text evidence="2">Homotrimer.</text>
</comment>
<evidence type="ECO:0000313" key="14">
    <source>
        <dbReference type="Proteomes" id="UP000198844"/>
    </source>
</evidence>
<protein>
    <submittedName>
        <fullName evidence="13">Outer membrane protein (Porin)</fullName>
    </submittedName>
</protein>
<organism evidence="13 14">
    <name type="scientific">Paraburkholderia aspalathi</name>
    <dbReference type="NCBI Taxonomy" id="1324617"/>
    <lineage>
        <taxon>Bacteria</taxon>
        <taxon>Pseudomonadati</taxon>
        <taxon>Pseudomonadota</taxon>
        <taxon>Betaproteobacteria</taxon>
        <taxon>Burkholderiales</taxon>
        <taxon>Burkholderiaceae</taxon>
        <taxon>Paraburkholderia</taxon>
    </lineage>
</organism>
<keyword evidence="10" id="KW-0998">Cell outer membrane</keyword>
<sequence>MKKSWLAAACVIPLASVANAQSSVTLYGLIDVGVVYANNAGGAKQYAMAVGALNGNRWGLTGAEDLGGGYKAIFKLENGFSAATGALGQGGAEFGRQAFVGLSGPFGTMTLGRQYDSVVDYVGVLKAGGDTAGGYANHPADLDNTGNNYRVNNALKYASPDYKGFRFGGVFSVGGVAGNFQQNRVYSLGAGYKQGPLALGVAYLNARNPNFSYYGNNPASSTTASNMSSIPVYSGYASAQTLQTIAAAAAYTIETATAGVVYSNVQFRNLGASASLNPGGYSGNAVFNTVELNFRVWVAPDFLIGTSYAYTRGAQVSGGAAGGVTYNQLNLGVDYYLSKRTDIYAVVFGQHASGKDSTGKGARAAIYGLTASSTGTQIAATVGLRHKF</sequence>
<dbReference type="InterPro" id="IPR002299">
    <property type="entry name" value="Porin_Neis"/>
</dbReference>
<keyword evidence="7" id="KW-0406">Ion transport</keyword>
<proteinExistence type="predicted"/>
<dbReference type="CDD" id="cd00342">
    <property type="entry name" value="gram_neg_porins"/>
    <property type="match status" value="1"/>
</dbReference>
<dbReference type="SUPFAM" id="SSF56935">
    <property type="entry name" value="Porins"/>
    <property type="match status" value="1"/>
</dbReference>
<dbReference type="Proteomes" id="UP000198844">
    <property type="component" value="Unassembled WGS sequence"/>
</dbReference>
<keyword evidence="8" id="KW-0626">Porin</keyword>
<dbReference type="PRINTS" id="PR00184">
    <property type="entry name" value="NEISSPPORIN"/>
</dbReference>
<dbReference type="GO" id="GO:0046930">
    <property type="term" value="C:pore complex"/>
    <property type="evidence" value="ECO:0007669"/>
    <property type="project" value="UniProtKB-KW"/>
</dbReference>
<dbReference type="OrthoDB" id="8982743at2"/>
<dbReference type="InterPro" id="IPR001702">
    <property type="entry name" value="Porin_Gram-ve"/>
</dbReference>
<dbReference type="PRINTS" id="PR00182">
    <property type="entry name" value="ECOLNEIPORIN"/>
</dbReference>
<evidence type="ECO:0000256" key="6">
    <source>
        <dbReference type="ARBA" id="ARBA00022729"/>
    </source>
</evidence>
<dbReference type="Pfam" id="PF13609">
    <property type="entry name" value="Porin_4"/>
    <property type="match status" value="1"/>
</dbReference>
<dbReference type="InterPro" id="IPR050298">
    <property type="entry name" value="Gram-neg_bact_OMP"/>
</dbReference>
<evidence type="ECO:0000256" key="8">
    <source>
        <dbReference type="ARBA" id="ARBA00023114"/>
    </source>
</evidence>
<evidence type="ECO:0000259" key="12">
    <source>
        <dbReference type="Pfam" id="PF13609"/>
    </source>
</evidence>
<dbReference type="GO" id="GO:0015288">
    <property type="term" value="F:porin activity"/>
    <property type="evidence" value="ECO:0007669"/>
    <property type="project" value="UniProtKB-KW"/>
</dbReference>
<keyword evidence="5" id="KW-0812">Transmembrane</keyword>
<evidence type="ECO:0000256" key="9">
    <source>
        <dbReference type="ARBA" id="ARBA00023136"/>
    </source>
</evidence>
<evidence type="ECO:0000313" key="13">
    <source>
        <dbReference type="EMBL" id="SFU08592.1"/>
    </source>
</evidence>
<dbReference type="PANTHER" id="PTHR34501">
    <property type="entry name" value="PROTEIN YDDL-RELATED"/>
    <property type="match status" value="1"/>
</dbReference>
<evidence type="ECO:0000256" key="1">
    <source>
        <dbReference type="ARBA" id="ARBA00004571"/>
    </source>
</evidence>
<dbReference type="EMBL" id="FPBH01000009">
    <property type="protein sequence ID" value="SFU08592.1"/>
    <property type="molecule type" value="Genomic_DNA"/>
</dbReference>
<name>A0A1I7DA39_9BURK</name>
<keyword evidence="4" id="KW-1134">Transmembrane beta strand</keyword>
<dbReference type="InterPro" id="IPR023614">
    <property type="entry name" value="Porin_dom_sf"/>
</dbReference>
<feature type="chain" id="PRO_5011630914" evidence="11">
    <location>
        <begin position="21"/>
        <end position="388"/>
    </location>
</feature>
<comment type="subcellular location">
    <subcellularLocation>
        <location evidence="1">Cell outer membrane</location>
        <topology evidence="1">Multi-pass membrane protein</topology>
    </subcellularLocation>
</comment>
<dbReference type="AlphaFoldDB" id="A0A1I7DA39"/>
<keyword evidence="6 11" id="KW-0732">Signal</keyword>
<dbReference type="GO" id="GO:0034220">
    <property type="term" value="P:monoatomic ion transmembrane transport"/>
    <property type="evidence" value="ECO:0007669"/>
    <property type="project" value="InterPro"/>
</dbReference>